<accession>A0AAU9R8N5</accession>
<dbReference type="Proteomes" id="UP000836841">
    <property type="component" value="Chromosome 1"/>
</dbReference>
<proteinExistence type="predicted"/>
<evidence type="ECO:0000313" key="2">
    <source>
        <dbReference type="Proteomes" id="UP000836841"/>
    </source>
</evidence>
<gene>
    <name evidence="1" type="ORF">TAV2_LOCUS3750</name>
</gene>
<keyword evidence="2" id="KW-1185">Reference proteome</keyword>
<reference evidence="1 2" key="1">
    <citation type="submission" date="2022-03" db="EMBL/GenBank/DDBJ databases">
        <authorList>
            <person name="Nunn A."/>
            <person name="Chopra R."/>
            <person name="Nunn A."/>
            <person name="Contreras Garrido A."/>
        </authorList>
    </citation>
    <scope>NUCLEOTIDE SEQUENCE [LARGE SCALE GENOMIC DNA]</scope>
</reference>
<sequence>AWPPQEKDLSSSRSIRKLNQKTRFKNPYENELMIIKTQANEYVFQKWWSEKRLTVSLQCTKGHSSRRHVYFAEDREEDRELKLQTRGRSGDISVISLNTGGMISYFRPYFDDGLIFIL</sequence>
<feature type="non-terminal residue" evidence="1">
    <location>
        <position position="1"/>
    </location>
</feature>
<protein>
    <submittedName>
        <fullName evidence="1">Uncharacterized protein</fullName>
    </submittedName>
</protein>
<evidence type="ECO:0000313" key="1">
    <source>
        <dbReference type="EMBL" id="CAH2036193.1"/>
    </source>
</evidence>
<dbReference type="AlphaFoldDB" id="A0AAU9R8N5"/>
<dbReference type="EMBL" id="OU466857">
    <property type="protein sequence ID" value="CAH2036193.1"/>
    <property type="molecule type" value="Genomic_DNA"/>
</dbReference>
<organism evidence="1 2">
    <name type="scientific">Thlaspi arvense</name>
    <name type="common">Field penny-cress</name>
    <dbReference type="NCBI Taxonomy" id="13288"/>
    <lineage>
        <taxon>Eukaryota</taxon>
        <taxon>Viridiplantae</taxon>
        <taxon>Streptophyta</taxon>
        <taxon>Embryophyta</taxon>
        <taxon>Tracheophyta</taxon>
        <taxon>Spermatophyta</taxon>
        <taxon>Magnoliopsida</taxon>
        <taxon>eudicotyledons</taxon>
        <taxon>Gunneridae</taxon>
        <taxon>Pentapetalae</taxon>
        <taxon>rosids</taxon>
        <taxon>malvids</taxon>
        <taxon>Brassicales</taxon>
        <taxon>Brassicaceae</taxon>
        <taxon>Thlaspideae</taxon>
        <taxon>Thlaspi</taxon>
    </lineage>
</organism>
<name>A0AAU9R8N5_THLAR</name>